<protein>
    <submittedName>
        <fullName evidence="2">DUF429 domain-containing protein</fullName>
    </submittedName>
</protein>
<proteinExistence type="predicted"/>
<reference evidence="2" key="1">
    <citation type="journal article" date="2020" name="mSystems">
        <title>Genome- and Community-Level Interaction Insights into Carbon Utilization and Element Cycling Functions of Hydrothermarchaeota in Hydrothermal Sediment.</title>
        <authorList>
            <person name="Zhou Z."/>
            <person name="Liu Y."/>
            <person name="Xu W."/>
            <person name="Pan J."/>
            <person name="Luo Z.H."/>
            <person name="Li M."/>
        </authorList>
    </citation>
    <scope>NUCLEOTIDE SEQUENCE [LARGE SCALE GENOMIC DNA]</scope>
    <source>
        <strain evidence="2">SpSt-637</strain>
        <strain evidence="1">SpSt-667</strain>
    </source>
</reference>
<comment type="caution">
    <text evidence="2">The sequence shown here is derived from an EMBL/GenBank/DDBJ whole genome shotgun (WGS) entry which is preliminary data.</text>
</comment>
<sequence>MVVGGLDLAAYEHRCSGFAVVDEEDKTLKELLCLYSDADIVNKVKLLSIEVLAVDAPIAEHPRFREVDREAIRRGFRVLPPTFKYMKMLTVRAWRLYNEFKSMGIMVIETHPRSALINSGSNNVIELCNSLGISIGHHIDKNKISHKDLRDALISSLVAFCYKKKTYIESIEAEDGTIYIIAPLK</sequence>
<dbReference type="EMBL" id="DTBD01000010">
    <property type="protein sequence ID" value="HGQ63912.1"/>
    <property type="molecule type" value="Genomic_DNA"/>
</dbReference>
<gene>
    <name evidence="2" type="ORF">ENU08_01540</name>
    <name evidence="1" type="ORF">ENU41_01015</name>
</gene>
<accession>A0A7C4NSD1</accession>
<evidence type="ECO:0000313" key="1">
    <source>
        <dbReference type="EMBL" id="HGQ35246.1"/>
    </source>
</evidence>
<organism evidence="2">
    <name type="scientific">Ignisphaera aggregans</name>
    <dbReference type="NCBI Taxonomy" id="334771"/>
    <lineage>
        <taxon>Archaea</taxon>
        <taxon>Thermoproteota</taxon>
        <taxon>Thermoprotei</taxon>
        <taxon>Desulfurococcales</taxon>
        <taxon>Desulfurococcaceae</taxon>
        <taxon>Ignisphaera</taxon>
    </lineage>
</organism>
<dbReference type="AlphaFoldDB" id="A0A7C4NSD1"/>
<name>A0A7C4NSD1_9CREN</name>
<dbReference type="EMBL" id="DTCK01000008">
    <property type="protein sequence ID" value="HGQ35246.1"/>
    <property type="molecule type" value="Genomic_DNA"/>
</dbReference>
<evidence type="ECO:0000313" key="2">
    <source>
        <dbReference type="EMBL" id="HGQ63912.1"/>
    </source>
</evidence>